<feature type="chain" id="PRO_5021296813" description="Secreted protein" evidence="2">
    <location>
        <begin position="30"/>
        <end position="175"/>
    </location>
</feature>
<gene>
    <name evidence="3" type="ORF">EZ216_08880</name>
</gene>
<evidence type="ECO:0000256" key="2">
    <source>
        <dbReference type="SAM" id="SignalP"/>
    </source>
</evidence>
<evidence type="ECO:0008006" key="5">
    <source>
        <dbReference type="Google" id="ProtNLM"/>
    </source>
</evidence>
<feature type="compositionally biased region" description="Low complexity" evidence="1">
    <location>
        <begin position="152"/>
        <end position="175"/>
    </location>
</feature>
<sequence length="175" mass="18293">MKAKLSPRQSRSLVSFAAASLLAVTAATAQVATGSPGSTGIDATGNYQSEVQACRSGQTQESIDTCLREARNARADKQRGTLDKDGTQYQANARARCQPLSGEDKAACEARVMGYGTVSGSVASGGVLREVETVVMPPGQSEVTIEPKTSDPVLLVPSPSQPSQLQPMQPMRPAQ</sequence>
<dbReference type="EMBL" id="SMLK01000002">
    <property type="protein sequence ID" value="TFZ03759.1"/>
    <property type="molecule type" value="Genomic_DNA"/>
</dbReference>
<evidence type="ECO:0000256" key="1">
    <source>
        <dbReference type="SAM" id="MobiDB-lite"/>
    </source>
</evidence>
<accession>A0A4Z0C0J5</accession>
<evidence type="ECO:0000313" key="3">
    <source>
        <dbReference type="EMBL" id="TFZ03759.1"/>
    </source>
</evidence>
<dbReference type="AlphaFoldDB" id="A0A4Z0C0J5"/>
<organism evidence="3 4">
    <name type="scientific">Ramlibacter humi</name>
    <dbReference type="NCBI Taxonomy" id="2530451"/>
    <lineage>
        <taxon>Bacteria</taxon>
        <taxon>Pseudomonadati</taxon>
        <taxon>Pseudomonadota</taxon>
        <taxon>Betaproteobacteria</taxon>
        <taxon>Burkholderiales</taxon>
        <taxon>Comamonadaceae</taxon>
        <taxon>Ramlibacter</taxon>
    </lineage>
</organism>
<keyword evidence="2" id="KW-0732">Signal</keyword>
<feature type="region of interest" description="Disordered" evidence="1">
    <location>
        <begin position="141"/>
        <end position="175"/>
    </location>
</feature>
<protein>
    <recommendedName>
        <fullName evidence="5">Secreted protein</fullName>
    </recommendedName>
</protein>
<keyword evidence="4" id="KW-1185">Reference proteome</keyword>
<feature type="signal peptide" evidence="2">
    <location>
        <begin position="1"/>
        <end position="29"/>
    </location>
</feature>
<name>A0A4Z0C0J5_9BURK</name>
<comment type="caution">
    <text evidence="3">The sequence shown here is derived from an EMBL/GenBank/DDBJ whole genome shotgun (WGS) entry which is preliminary data.</text>
</comment>
<evidence type="ECO:0000313" key="4">
    <source>
        <dbReference type="Proteomes" id="UP000297839"/>
    </source>
</evidence>
<dbReference type="Proteomes" id="UP000297839">
    <property type="component" value="Unassembled WGS sequence"/>
</dbReference>
<dbReference type="RefSeq" id="WP_135249383.1">
    <property type="nucleotide sequence ID" value="NZ_SMLK01000002.1"/>
</dbReference>
<dbReference type="OrthoDB" id="8911869at2"/>
<proteinExistence type="predicted"/>
<reference evidence="3 4" key="1">
    <citation type="submission" date="2019-03" db="EMBL/GenBank/DDBJ databases">
        <title>Ramlibacter sp. 18x22-1, whole genome shotgun sequence.</title>
        <authorList>
            <person name="Zhang X."/>
            <person name="Feng G."/>
            <person name="Zhu H."/>
        </authorList>
    </citation>
    <scope>NUCLEOTIDE SEQUENCE [LARGE SCALE GENOMIC DNA]</scope>
    <source>
        <strain evidence="3 4">18x22-1</strain>
    </source>
</reference>